<sequence>MDRLIGRVTFFTVLLAAASPALATCDEAEAVTGLQQCKDQIHQIDKNTFNASNDDHKEQLCCAVAQFEDCVRTAIRHAGCHHEVDFLVTLLMSKARDMLGHIYDANCWYDCKSRCQYAQRFCRACSAGTGGTFGDMSQPLWPQLP</sequence>
<dbReference type="EMBL" id="GBBK01005407">
    <property type="protein sequence ID" value="JAC19075.1"/>
    <property type="molecule type" value="mRNA"/>
</dbReference>
<feature type="signal peptide" evidence="1">
    <location>
        <begin position="1"/>
        <end position="23"/>
    </location>
</feature>
<protein>
    <submittedName>
        <fullName evidence="2">Putative secreted salivary protein</fullName>
    </submittedName>
</protein>
<evidence type="ECO:0000256" key="1">
    <source>
        <dbReference type="SAM" id="SignalP"/>
    </source>
</evidence>
<dbReference type="AlphaFoldDB" id="A0A023FCN7"/>
<name>A0A023FCN7_AMBCJ</name>
<accession>A0A023FCN7</accession>
<proteinExistence type="evidence at transcript level"/>
<feature type="chain" id="PRO_5001520717" evidence="1">
    <location>
        <begin position="24"/>
        <end position="145"/>
    </location>
</feature>
<reference evidence="2" key="1">
    <citation type="submission" date="2014-03" db="EMBL/GenBank/DDBJ databases">
        <title>The sialotranscriptome of Amblyomma triste, Amblyomma parvum and Amblyomma cajennense ticks, uncovered by 454-based RNA-seq.</title>
        <authorList>
            <person name="Garcia G.R."/>
            <person name="Gardinassi L.G."/>
            <person name="Ribeiro J.M."/>
            <person name="Anatriello E."/>
            <person name="Ferreira B.R."/>
            <person name="Moreira H.N."/>
            <person name="Mafra C."/>
            <person name="Olegario M.M."/>
            <person name="Szabo P.J."/>
            <person name="Miranda-Santos I.K."/>
            <person name="Maruyama S.R."/>
        </authorList>
    </citation>
    <scope>NUCLEOTIDE SEQUENCE</scope>
    <source>
        <strain evidence="2">Uberlandia</strain>
        <tissue evidence="2">Salivary glands</tissue>
    </source>
</reference>
<evidence type="ECO:0000313" key="2">
    <source>
        <dbReference type="EMBL" id="JAC19075.1"/>
    </source>
</evidence>
<organism evidence="2">
    <name type="scientific">Amblyomma cajennense</name>
    <name type="common">Cayenne tick</name>
    <name type="synonym">Acarus cajennensis</name>
    <dbReference type="NCBI Taxonomy" id="34607"/>
    <lineage>
        <taxon>Eukaryota</taxon>
        <taxon>Metazoa</taxon>
        <taxon>Ecdysozoa</taxon>
        <taxon>Arthropoda</taxon>
        <taxon>Chelicerata</taxon>
        <taxon>Arachnida</taxon>
        <taxon>Acari</taxon>
        <taxon>Parasitiformes</taxon>
        <taxon>Ixodida</taxon>
        <taxon>Ixodoidea</taxon>
        <taxon>Ixodidae</taxon>
        <taxon>Amblyomminae</taxon>
        <taxon>Amblyomma</taxon>
    </lineage>
</organism>
<keyword evidence="1" id="KW-0732">Signal</keyword>